<dbReference type="STRING" id="1392255.A0A2I1BVF6"/>
<accession>A0A2I1BVF6</accession>
<dbReference type="PANTHER" id="PTHR36091">
    <property type="entry name" value="ALTERED INHERITANCE OF MITOCHONDRIA PROTEIN 9, MITOCHONDRIAL"/>
    <property type="match status" value="1"/>
</dbReference>
<dbReference type="OMA" id="RLFHYCF"/>
<gene>
    <name evidence="2" type="ORF">P174DRAFT_464477</name>
</gene>
<evidence type="ECO:0000256" key="1">
    <source>
        <dbReference type="SAM" id="MobiDB-lite"/>
    </source>
</evidence>
<feature type="region of interest" description="Disordered" evidence="1">
    <location>
        <begin position="18"/>
        <end position="45"/>
    </location>
</feature>
<dbReference type="InterPro" id="IPR051035">
    <property type="entry name" value="Mito_inheritance_9"/>
</dbReference>
<dbReference type="EMBL" id="MSZS01000010">
    <property type="protein sequence ID" value="PKX89346.1"/>
    <property type="molecule type" value="Genomic_DNA"/>
</dbReference>
<reference evidence="3" key="1">
    <citation type="journal article" date="2018" name="Proc. Natl. Acad. Sci. U.S.A.">
        <title>Linking secondary metabolites to gene clusters through genome sequencing of six diverse Aspergillus species.</title>
        <authorList>
            <person name="Kaerboelling I."/>
            <person name="Vesth T.C."/>
            <person name="Frisvad J.C."/>
            <person name="Nybo J.L."/>
            <person name="Theobald S."/>
            <person name="Kuo A."/>
            <person name="Bowyer P."/>
            <person name="Matsuda Y."/>
            <person name="Mondo S."/>
            <person name="Lyhne E.K."/>
            <person name="Kogle M.E."/>
            <person name="Clum A."/>
            <person name="Lipzen A."/>
            <person name="Salamov A."/>
            <person name="Ngan C.Y."/>
            <person name="Daum C."/>
            <person name="Chiniquy J."/>
            <person name="Barry K."/>
            <person name="LaButti K."/>
            <person name="Haridas S."/>
            <person name="Simmons B.A."/>
            <person name="Magnuson J.K."/>
            <person name="Mortensen U.H."/>
            <person name="Larsen T.O."/>
            <person name="Grigoriev I.V."/>
            <person name="Baker S.E."/>
            <person name="Andersen M.R."/>
        </authorList>
    </citation>
    <scope>NUCLEOTIDE SEQUENCE [LARGE SCALE GENOMIC DNA]</scope>
    <source>
        <strain evidence="3">IBT 16806</strain>
    </source>
</reference>
<keyword evidence="3" id="KW-1185">Reference proteome</keyword>
<feature type="compositionally biased region" description="Polar residues" evidence="1">
    <location>
        <begin position="18"/>
        <end position="28"/>
    </location>
</feature>
<dbReference type="RefSeq" id="XP_024677941.1">
    <property type="nucleotide sequence ID" value="XM_024830396.1"/>
</dbReference>
<sequence>MASSLRTFLAAVAEKRQLSNVGSKSSALSPHPLPDRDSEEPVPRYGRWLPRDELERKSRPIVFDFTALCDRAIRLCPGAKEIIKWEEREAVVARLPTGNAGPPRLTTSSEVATMTYLDDPSKPIGTEYITQEHVAGVQLHQTWPKMNPQQHMLCTKMLSLAMRDMASLDFPAYGSLYFSDAPLESHMKIPFEEGFCIGPNCSPVFWNRNPGEHELYGGTSPNCGRDLAGYYLGLIETGFSPLPKEDAGNRDLLLHQGSIQDHFNFLEISKEVMQKVIKGKRIQDAATPALLHPDFHKSNILCLSRGSNRYYWSTPDFAALPLELEGTTLQNGQEECKDPGQKQREEKDAWICYQTYDFCMKGPAPKLRPARSVDPILFRVFQYCHTTWRENFEGFETHSDGWVPNNVWGAAKDAHRAAYDEWIRTTRESESRGNGLTVAKAHNLWPLDAR</sequence>
<evidence type="ECO:0000313" key="2">
    <source>
        <dbReference type="EMBL" id="PKX89346.1"/>
    </source>
</evidence>
<proteinExistence type="predicted"/>
<organism evidence="2 3">
    <name type="scientific">Aspergillus novofumigatus (strain IBT 16806)</name>
    <dbReference type="NCBI Taxonomy" id="1392255"/>
    <lineage>
        <taxon>Eukaryota</taxon>
        <taxon>Fungi</taxon>
        <taxon>Dikarya</taxon>
        <taxon>Ascomycota</taxon>
        <taxon>Pezizomycotina</taxon>
        <taxon>Eurotiomycetes</taxon>
        <taxon>Eurotiomycetidae</taxon>
        <taxon>Eurotiales</taxon>
        <taxon>Aspergillaceae</taxon>
        <taxon>Aspergillus</taxon>
        <taxon>Aspergillus subgen. Fumigati</taxon>
    </lineage>
</organism>
<dbReference type="OrthoDB" id="2831558at2759"/>
<comment type="caution">
    <text evidence="2">The sequence shown here is derived from an EMBL/GenBank/DDBJ whole genome shotgun (WGS) entry which is preliminary data.</text>
</comment>
<dbReference type="PANTHER" id="PTHR36091:SF1">
    <property type="entry name" value="ALTERED INHERITANCE OF MITOCHONDRIA PROTEIN 9, MITOCHONDRIAL"/>
    <property type="match status" value="1"/>
</dbReference>
<dbReference type="Proteomes" id="UP000234474">
    <property type="component" value="Unassembled WGS sequence"/>
</dbReference>
<dbReference type="AlphaFoldDB" id="A0A2I1BVF6"/>
<protein>
    <recommendedName>
        <fullName evidence="4">Aminoglycoside phosphotransferase domain-containing protein</fullName>
    </recommendedName>
</protein>
<dbReference type="GeneID" id="36537722"/>
<dbReference type="VEuPathDB" id="FungiDB:P174DRAFT_464477"/>
<name>A0A2I1BVF6_ASPN1</name>
<evidence type="ECO:0000313" key="3">
    <source>
        <dbReference type="Proteomes" id="UP000234474"/>
    </source>
</evidence>
<evidence type="ECO:0008006" key="4">
    <source>
        <dbReference type="Google" id="ProtNLM"/>
    </source>
</evidence>
<feature type="compositionally biased region" description="Basic and acidic residues" evidence="1">
    <location>
        <begin position="33"/>
        <end position="42"/>
    </location>
</feature>
<dbReference type="GO" id="GO:0005739">
    <property type="term" value="C:mitochondrion"/>
    <property type="evidence" value="ECO:0007669"/>
    <property type="project" value="TreeGrafter"/>
</dbReference>